<name>A0A433XGC4_9HYPH</name>
<accession>A0A433XGC4</accession>
<sequence>MTAADRLAALDALPADTLCTRAEHALKALVEVMNEETTLLRAGHFRRASALTPTKAQYAQDYVGFSRAIQRQLGRLRREAPDRLATLQTGHERLALQMAENLRVIATARNVTEDLLGDVARTVGAQARTRTYGARGTVGSDPAQPARGIAINRAL</sequence>
<dbReference type="EMBL" id="RZNJ01000002">
    <property type="protein sequence ID" value="RUT33135.1"/>
    <property type="molecule type" value="Genomic_DNA"/>
</dbReference>
<evidence type="ECO:0000313" key="2">
    <source>
        <dbReference type="Proteomes" id="UP000281547"/>
    </source>
</evidence>
<keyword evidence="2" id="KW-1185">Reference proteome</keyword>
<dbReference type="RefSeq" id="WP_127188090.1">
    <property type="nucleotide sequence ID" value="NZ_RZNJ01000002.1"/>
</dbReference>
<dbReference type="OrthoDB" id="7947407at2"/>
<dbReference type="Proteomes" id="UP000281547">
    <property type="component" value="Unassembled WGS sequence"/>
</dbReference>
<comment type="caution">
    <text evidence="1">The sequence shown here is derived from an EMBL/GenBank/DDBJ whole genome shotgun (WGS) entry which is preliminary data.</text>
</comment>
<protein>
    <recommendedName>
        <fullName evidence="3">Flagellar protein FlgN</fullName>
    </recommendedName>
</protein>
<evidence type="ECO:0008006" key="3">
    <source>
        <dbReference type="Google" id="ProtNLM"/>
    </source>
</evidence>
<reference evidence="1 2" key="1">
    <citation type="journal article" date="2016" name="Int. J. Syst. Evol. Microbiol.">
        <title>Arsenicitalea aurantiaca gen. nov., sp. nov., a new member of the family Hyphomicrobiaceae, isolated from high-arsenic sediment.</title>
        <authorList>
            <person name="Mu Y."/>
            <person name="Zhou L."/>
            <person name="Zeng X.C."/>
            <person name="Liu L."/>
            <person name="Pan Y."/>
            <person name="Chen X."/>
            <person name="Wang J."/>
            <person name="Li S."/>
            <person name="Li W.J."/>
            <person name="Wang Y."/>
        </authorList>
    </citation>
    <scope>NUCLEOTIDE SEQUENCE [LARGE SCALE GENOMIC DNA]</scope>
    <source>
        <strain evidence="1 2">42-50</strain>
    </source>
</reference>
<evidence type="ECO:0000313" key="1">
    <source>
        <dbReference type="EMBL" id="RUT33135.1"/>
    </source>
</evidence>
<dbReference type="AlphaFoldDB" id="A0A433XGC4"/>
<organism evidence="1 2">
    <name type="scientific">Arsenicitalea aurantiaca</name>
    <dbReference type="NCBI Taxonomy" id="1783274"/>
    <lineage>
        <taxon>Bacteria</taxon>
        <taxon>Pseudomonadati</taxon>
        <taxon>Pseudomonadota</taxon>
        <taxon>Alphaproteobacteria</taxon>
        <taxon>Hyphomicrobiales</taxon>
        <taxon>Devosiaceae</taxon>
        <taxon>Arsenicitalea</taxon>
    </lineage>
</organism>
<proteinExistence type="predicted"/>
<gene>
    <name evidence="1" type="ORF">EMQ25_08410</name>
</gene>